<dbReference type="SUPFAM" id="SSF143447">
    <property type="entry name" value="AMMECR1-like"/>
    <property type="match status" value="1"/>
</dbReference>
<sequence length="228" mass="25175">MITPAVLAVLCCVVFHSLEGRLLGSTSGPVDVSDLEGIDKLPMFVSYHQADGTLRACKGSTSPRTGLEPTAASLALKHDTRFDAISADEIETLMFDAISADEIETLDTTVSVLHSFKDVSDDTDWLHDEWFVLGEEGIRMSITIPAKGKKGEVDKYAALYLPHVPVAEGRDWDHKTTLARLLKKSKCPLGLKDALKKGTIHVETFRSDAETMTYKEYKQRVETNMSML</sequence>
<accession>A0A9K3GGR8</accession>
<evidence type="ECO:0000259" key="2">
    <source>
        <dbReference type="PROSITE" id="PS51112"/>
    </source>
</evidence>
<protein>
    <submittedName>
        <fullName evidence="3">Alpha-methylacyl?CoA racemase 1</fullName>
    </submittedName>
</protein>
<evidence type="ECO:0000313" key="4">
    <source>
        <dbReference type="Proteomes" id="UP000265618"/>
    </source>
</evidence>
<dbReference type="InterPro" id="IPR002733">
    <property type="entry name" value="AMMECR1_domain"/>
</dbReference>
<dbReference type="AlphaFoldDB" id="A0A9K3GGR8"/>
<dbReference type="OrthoDB" id="24630at2759"/>
<dbReference type="InterPro" id="IPR023473">
    <property type="entry name" value="AMMECR1"/>
</dbReference>
<dbReference type="Gene3D" id="3.30.1490.150">
    <property type="entry name" value="Hypothetical protein ph0010, domain 2"/>
    <property type="match status" value="1"/>
</dbReference>
<evidence type="ECO:0000313" key="3">
    <source>
        <dbReference type="EMBL" id="GIQ82438.1"/>
    </source>
</evidence>
<dbReference type="Pfam" id="PF01871">
    <property type="entry name" value="AMMECR1"/>
    <property type="match status" value="2"/>
</dbReference>
<dbReference type="Proteomes" id="UP000265618">
    <property type="component" value="Unassembled WGS sequence"/>
</dbReference>
<keyword evidence="1" id="KW-0732">Signal</keyword>
<dbReference type="PANTHER" id="PTHR13016">
    <property type="entry name" value="AMMECR1 HOMOLOG"/>
    <property type="match status" value="1"/>
</dbReference>
<organism evidence="3 4">
    <name type="scientific">Kipferlia bialata</name>
    <dbReference type="NCBI Taxonomy" id="797122"/>
    <lineage>
        <taxon>Eukaryota</taxon>
        <taxon>Metamonada</taxon>
        <taxon>Carpediemonas-like organisms</taxon>
        <taxon>Kipferlia</taxon>
    </lineage>
</organism>
<gene>
    <name evidence="3" type="ORF">KIPB_003576</name>
</gene>
<reference evidence="3 4" key="1">
    <citation type="journal article" date="2018" name="PLoS ONE">
        <title>The draft genome of Kipferlia bialata reveals reductive genome evolution in fornicate parasites.</title>
        <authorList>
            <person name="Tanifuji G."/>
            <person name="Takabayashi S."/>
            <person name="Kume K."/>
            <person name="Takagi M."/>
            <person name="Nakayama T."/>
            <person name="Kamikawa R."/>
            <person name="Inagaki Y."/>
            <person name="Hashimoto T."/>
        </authorList>
    </citation>
    <scope>NUCLEOTIDE SEQUENCE [LARGE SCALE GENOMIC DNA]</scope>
    <source>
        <strain evidence="3">NY0173</strain>
    </source>
</reference>
<name>A0A9K3GGR8_9EUKA</name>
<dbReference type="Gene3D" id="3.30.700.20">
    <property type="entry name" value="Hypothetical protein ph0010, domain 1"/>
    <property type="match status" value="1"/>
</dbReference>
<feature type="domain" description="AMMECR1" evidence="2">
    <location>
        <begin position="1"/>
        <end position="221"/>
    </location>
</feature>
<dbReference type="InterPro" id="IPR027485">
    <property type="entry name" value="AMMECR1_N"/>
</dbReference>
<feature type="chain" id="PRO_5039911188" evidence="1">
    <location>
        <begin position="21"/>
        <end position="228"/>
    </location>
</feature>
<comment type="caution">
    <text evidence="3">The sequence shown here is derived from an EMBL/GenBank/DDBJ whole genome shotgun (WGS) entry which is preliminary data.</text>
</comment>
<dbReference type="EMBL" id="BDIP01000695">
    <property type="protein sequence ID" value="GIQ82438.1"/>
    <property type="molecule type" value="Genomic_DNA"/>
</dbReference>
<dbReference type="InterPro" id="IPR036071">
    <property type="entry name" value="AMMECR1_dom_sf"/>
</dbReference>
<keyword evidence="4" id="KW-1185">Reference proteome</keyword>
<proteinExistence type="predicted"/>
<dbReference type="PROSITE" id="PS51112">
    <property type="entry name" value="AMMECR1"/>
    <property type="match status" value="1"/>
</dbReference>
<dbReference type="PANTHER" id="PTHR13016:SF0">
    <property type="entry name" value="AMME SYNDROME CANDIDATE GENE 1 PROTEIN"/>
    <property type="match status" value="1"/>
</dbReference>
<feature type="signal peptide" evidence="1">
    <location>
        <begin position="1"/>
        <end position="20"/>
    </location>
</feature>
<evidence type="ECO:0000256" key="1">
    <source>
        <dbReference type="SAM" id="SignalP"/>
    </source>
</evidence>